<dbReference type="PANTHER" id="PTHR43434:SF1">
    <property type="entry name" value="PHOSPHOGLYCOLATE PHOSPHATASE"/>
    <property type="match status" value="1"/>
</dbReference>
<accession>A0A939LRK3</accession>
<dbReference type="GO" id="GO:0005829">
    <property type="term" value="C:cytosol"/>
    <property type="evidence" value="ECO:0007669"/>
    <property type="project" value="TreeGrafter"/>
</dbReference>
<dbReference type="CDD" id="cd07505">
    <property type="entry name" value="HAD_BPGM-like"/>
    <property type="match status" value="1"/>
</dbReference>
<protein>
    <submittedName>
        <fullName evidence="2">HAD-IA family hydrolase</fullName>
    </submittedName>
</protein>
<dbReference type="Gene3D" id="3.40.50.1000">
    <property type="entry name" value="HAD superfamily/HAD-like"/>
    <property type="match status" value="2"/>
</dbReference>
<dbReference type="InterPro" id="IPR050155">
    <property type="entry name" value="HAD-like_hydrolase_sf"/>
</dbReference>
<evidence type="ECO:0000313" key="2">
    <source>
        <dbReference type="EMBL" id="MBO1752789.1"/>
    </source>
</evidence>
<dbReference type="AlphaFoldDB" id="A0A939LRK3"/>
<dbReference type="Pfam" id="PF00702">
    <property type="entry name" value="Hydrolase"/>
    <property type="match status" value="2"/>
</dbReference>
<dbReference type="RefSeq" id="WP_208056482.1">
    <property type="nucleotide sequence ID" value="NZ_JAGEMK010000008.1"/>
</dbReference>
<dbReference type="InterPro" id="IPR006439">
    <property type="entry name" value="HAD-SF_hydro_IA"/>
</dbReference>
<reference evidence="2" key="1">
    <citation type="submission" date="2021-03" db="EMBL/GenBank/DDBJ databases">
        <title>Actinotalea soli sp. nov., isolated from soil.</title>
        <authorList>
            <person name="Ping W."/>
            <person name="Zhang J."/>
        </authorList>
    </citation>
    <scope>NUCLEOTIDE SEQUENCE</scope>
    <source>
        <strain evidence="2">BY-33</strain>
    </source>
</reference>
<dbReference type="SUPFAM" id="SSF56784">
    <property type="entry name" value="HAD-like"/>
    <property type="match status" value="2"/>
</dbReference>
<dbReference type="GO" id="GO:0008967">
    <property type="term" value="F:phosphoglycolate phosphatase activity"/>
    <property type="evidence" value="ECO:0007669"/>
    <property type="project" value="TreeGrafter"/>
</dbReference>
<feature type="region of interest" description="Disordered" evidence="1">
    <location>
        <begin position="1"/>
        <end position="23"/>
    </location>
</feature>
<name>A0A939LRK3_9CELL</name>
<sequence>MTTTDQLAPVEGPGALSPTTPVPPSLEVRPAALLLDFGGVVVETVKRPDGVTAAAAVLHGTLAGAGHDVAPARLAESLTAGLASLKHWKHAMSRTQAPRELTHRELWEDFLLADQPDAVRATAAGDGAGLMAVLNGLLSHHQVRPGVLDLLTLADQLGVPVGIVSNAHSGRAHRDLMRHHGLAHLVAVQLYSDEVGIRKPHPDMIRRAATALGTVAEHCWYVGDTRDRDLVAGRRAGVGAVVLTRSKHTDSPPFAVQEVADLVLETPEGLVPLLAGSRPRAVEPAEVLEPPAPRPVRRPRGLLLDQGGVLTASTKTPAAVDTFVTRLAARLRRAGHALTDEELRAALRLGREAYAEHKQRDAVGPAGLPVAHEVTHREFWGGMVGSNLALGPRAWLEAEASSLAFEYAQAKSRAWLREGVEELLTWCREVGMPVAIVSNTICGRSGRRRLVDAGVDHLVGAHLYSDEVGRRKPDPELVHEATRALGVDPADCWFVGDKPWRDVVAGRAAGVGSVVVVRGGAPAPEALAAGLDAPGHEPDLLVADMHAVRTALQALDPA</sequence>
<comment type="caution">
    <text evidence="2">The sequence shown here is derived from an EMBL/GenBank/DDBJ whole genome shotgun (WGS) entry which is preliminary data.</text>
</comment>
<dbReference type="SFLD" id="SFLDS00003">
    <property type="entry name" value="Haloacid_Dehalogenase"/>
    <property type="match status" value="1"/>
</dbReference>
<evidence type="ECO:0000313" key="3">
    <source>
        <dbReference type="Proteomes" id="UP000664209"/>
    </source>
</evidence>
<gene>
    <name evidence="2" type="ORF">J4G33_13330</name>
</gene>
<dbReference type="NCBIfam" id="TIGR01549">
    <property type="entry name" value="HAD-SF-IA-v1"/>
    <property type="match status" value="2"/>
</dbReference>
<dbReference type="Proteomes" id="UP000664209">
    <property type="component" value="Unassembled WGS sequence"/>
</dbReference>
<keyword evidence="2" id="KW-0378">Hydrolase</keyword>
<dbReference type="SFLD" id="SFLDG01129">
    <property type="entry name" value="C1.5:_HAD__Beta-PGM__Phosphata"/>
    <property type="match status" value="1"/>
</dbReference>
<dbReference type="InterPro" id="IPR036412">
    <property type="entry name" value="HAD-like_sf"/>
</dbReference>
<evidence type="ECO:0000256" key="1">
    <source>
        <dbReference type="SAM" id="MobiDB-lite"/>
    </source>
</evidence>
<proteinExistence type="predicted"/>
<dbReference type="EMBL" id="JAGEMK010000008">
    <property type="protein sequence ID" value="MBO1752789.1"/>
    <property type="molecule type" value="Genomic_DNA"/>
</dbReference>
<dbReference type="PANTHER" id="PTHR43434">
    <property type="entry name" value="PHOSPHOGLYCOLATE PHOSPHATASE"/>
    <property type="match status" value="1"/>
</dbReference>
<organism evidence="2 3">
    <name type="scientific">Actinotalea soli</name>
    <dbReference type="NCBI Taxonomy" id="2819234"/>
    <lineage>
        <taxon>Bacteria</taxon>
        <taxon>Bacillati</taxon>
        <taxon>Actinomycetota</taxon>
        <taxon>Actinomycetes</taxon>
        <taxon>Micrococcales</taxon>
        <taxon>Cellulomonadaceae</taxon>
        <taxon>Actinotalea</taxon>
    </lineage>
</organism>
<keyword evidence="3" id="KW-1185">Reference proteome</keyword>
<dbReference type="GO" id="GO:0006281">
    <property type="term" value="P:DNA repair"/>
    <property type="evidence" value="ECO:0007669"/>
    <property type="project" value="TreeGrafter"/>
</dbReference>
<dbReference type="InterPro" id="IPR023214">
    <property type="entry name" value="HAD_sf"/>
</dbReference>